<evidence type="ECO:0000313" key="2">
    <source>
        <dbReference type="EMBL" id="GCB84788.1"/>
    </source>
</evidence>
<accession>A0A401QH76</accession>
<evidence type="ECO:0000313" key="3">
    <source>
        <dbReference type="Proteomes" id="UP000288216"/>
    </source>
</evidence>
<keyword evidence="3" id="KW-1185">Reference proteome</keyword>
<proteinExistence type="predicted"/>
<reference evidence="2 3" key="1">
    <citation type="journal article" date="2018" name="Nat. Ecol. Evol.">
        <title>Shark genomes provide insights into elasmobranch evolution and the origin of vertebrates.</title>
        <authorList>
            <person name="Hara Y"/>
            <person name="Yamaguchi K"/>
            <person name="Onimaru K"/>
            <person name="Kadota M"/>
            <person name="Koyanagi M"/>
            <person name="Keeley SD"/>
            <person name="Tatsumi K"/>
            <person name="Tanaka K"/>
            <person name="Motone F"/>
            <person name="Kageyama Y"/>
            <person name="Nozu R"/>
            <person name="Adachi N"/>
            <person name="Nishimura O"/>
            <person name="Nakagawa R"/>
            <person name="Tanegashima C"/>
            <person name="Kiyatake I"/>
            <person name="Matsumoto R"/>
            <person name="Murakumo K"/>
            <person name="Nishida K"/>
            <person name="Terakita A"/>
            <person name="Kuratani S"/>
            <person name="Sato K"/>
            <person name="Hyodo S Kuraku.S."/>
        </authorList>
    </citation>
    <scope>NUCLEOTIDE SEQUENCE [LARGE SCALE GENOMIC DNA]</scope>
</reference>
<comment type="caution">
    <text evidence="2">The sequence shown here is derived from an EMBL/GenBank/DDBJ whole genome shotgun (WGS) entry which is preliminary data.</text>
</comment>
<feature type="compositionally biased region" description="Basic and acidic residues" evidence="1">
    <location>
        <begin position="1"/>
        <end position="20"/>
    </location>
</feature>
<sequence length="54" mass="6589">MQKKREGARFDENEKRESFKGKWRKSHWKKEKERDFQLCTQAAVTEKSEQTAEE</sequence>
<evidence type="ECO:0000256" key="1">
    <source>
        <dbReference type="SAM" id="MobiDB-lite"/>
    </source>
</evidence>
<name>A0A401QH76_SCYTO</name>
<dbReference type="AlphaFoldDB" id="A0A401QH76"/>
<feature type="region of interest" description="Disordered" evidence="1">
    <location>
        <begin position="1"/>
        <end position="24"/>
    </location>
</feature>
<dbReference type="EMBL" id="BFAA01091842">
    <property type="protein sequence ID" value="GCB84788.1"/>
    <property type="molecule type" value="Genomic_DNA"/>
</dbReference>
<protein>
    <submittedName>
        <fullName evidence="2">Uncharacterized protein</fullName>
    </submittedName>
</protein>
<gene>
    <name evidence="2" type="ORF">scyTo_0025403</name>
</gene>
<organism evidence="2 3">
    <name type="scientific">Scyliorhinus torazame</name>
    <name type="common">Cloudy catshark</name>
    <name type="synonym">Catulus torazame</name>
    <dbReference type="NCBI Taxonomy" id="75743"/>
    <lineage>
        <taxon>Eukaryota</taxon>
        <taxon>Metazoa</taxon>
        <taxon>Chordata</taxon>
        <taxon>Craniata</taxon>
        <taxon>Vertebrata</taxon>
        <taxon>Chondrichthyes</taxon>
        <taxon>Elasmobranchii</taxon>
        <taxon>Galeomorphii</taxon>
        <taxon>Galeoidea</taxon>
        <taxon>Carcharhiniformes</taxon>
        <taxon>Scyliorhinidae</taxon>
        <taxon>Scyliorhinus</taxon>
    </lineage>
</organism>
<dbReference type="Proteomes" id="UP000288216">
    <property type="component" value="Unassembled WGS sequence"/>
</dbReference>
<feature type="non-terminal residue" evidence="2">
    <location>
        <position position="54"/>
    </location>
</feature>